<keyword evidence="3 7" id="KW-0732">Signal</keyword>
<sequence>MGKKIFATVLAAVMLFSITGCHMVFTNEELDKEQVIAVVNGTEIKKETFLKDYQSYRTLYGITDANENSAANKEAVEELKKQVFEELVSYEVIYQKAVELGVAELSDEQKQELDKSVETRKTGIRSSVEEEVEEEFTGTEEEKQAEIERRAKLQEDTYGITDGSYRDRLARDYVKKNVREKLGEDYTVTDEALKAYYEENLASQKKTLDESPKNLDTYESLGYSLYIPSGLRYVKNLLVAIPEDIREQITDLRLEKKDEEADALRDQELAKIKTKAEKVYQKATAAGADFDAVLAEYGEDPGMKTEPTKSRGYRIYQGMEDFDTIFVEAGMALKEVGDVSPMTASDFGYYIIQYASDVESKTVPYEEAKSFLEPLLRDEEVGKLYDEKVEEWTEAADIEKYEDRIF</sequence>
<dbReference type="EC" id="5.2.1.8" evidence="2"/>
<keyword evidence="4" id="KW-0697">Rotamase</keyword>
<evidence type="ECO:0000256" key="1">
    <source>
        <dbReference type="ARBA" id="ARBA00000971"/>
    </source>
</evidence>
<feature type="region of interest" description="Disordered" evidence="6">
    <location>
        <begin position="124"/>
        <end position="145"/>
    </location>
</feature>
<reference evidence="9" key="1">
    <citation type="submission" date="2020-08" db="EMBL/GenBank/DDBJ databases">
        <title>Genome public.</title>
        <authorList>
            <person name="Liu C."/>
            <person name="Sun Q."/>
        </authorList>
    </citation>
    <scope>NUCLEOTIDE SEQUENCE</scope>
    <source>
        <strain evidence="9">NSJ-63</strain>
    </source>
</reference>
<dbReference type="InterPro" id="IPR046357">
    <property type="entry name" value="PPIase_dom_sf"/>
</dbReference>
<protein>
    <recommendedName>
        <fullName evidence="2">peptidylprolyl isomerase</fullName>
        <ecNumber evidence="2">5.2.1.8</ecNumber>
    </recommendedName>
</protein>
<feature type="domain" description="PpiC" evidence="8">
    <location>
        <begin position="264"/>
        <end position="369"/>
    </location>
</feature>
<evidence type="ECO:0000256" key="7">
    <source>
        <dbReference type="SAM" id="SignalP"/>
    </source>
</evidence>
<dbReference type="GO" id="GO:0003755">
    <property type="term" value="F:peptidyl-prolyl cis-trans isomerase activity"/>
    <property type="evidence" value="ECO:0007669"/>
    <property type="project" value="UniProtKB-KW"/>
</dbReference>
<dbReference type="Pfam" id="PF13145">
    <property type="entry name" value="Rotamase_2"/>
    <property type="match status" value="1"/>
</dbReference>
<evidence type="ECO:0000313" key="9">
    <source>
        <dbReference type="EMBL" id="MBC8538365.1"/>
    </source>
</evidence>
<evidence type="ECO:0000259" key="8">
    <source>
        <dbReference type="Pfam" id="PF13145"/>
    </source>
</evidence>
<feature type="compositionally biased region" description="Acidic residues" evidence="6">
    <location>
        <begin position="129"/>
        <end position="139"/>
    </location>
</feature>
<dbReference type="AlphaFoldDB" id="A0A926DJR2"/>
<evidence type="ECO:0000256" key="3">
    <source>
        <dbReference type="ARBA" id="ARBA00022729"/>
    </source>
</evidence>
<keyword evidence="5" id="KW-0413">Isomerase</keyword>
<dbReference type="PROSITE" id="PS51257">
    <property type="entry name" value="PROKAR_LIPOPROTEIN"/>
    <property type="match status" value="1"/>
</dbReference>
<feature type="chain" id="PRO_5038668858" description="peptidylprolyl isomerase" evidence="7">
    <location>
        <begin position="23"/>
        <end position="406"/>
    </location>
</feature>
<evidence type="ECO:0000256" key="6">
    <source>
        <dbReference type="SAM" id="MobiDB-lite"/>
    </source>
</evidence>
<gene>
    <name evidence="9" type="ORF">H8693_05390</name>
</gene>
<evidence type="ECO:0000256" key="4">
    <source>
        <dbReference type="ARBA" id="ARBA00023110"/>
    </source>
</evidence>
<dbReference type="Gene3D" id="1.10.8.1040">
    <property type="match status" value="1"/>
</dbReference>
<organism evidence="9 10">
    <name type="scientific">Guopingia tenuis</name>
    <dbReference type="NCBI Taxonomy" id="2763656"/>
    <lineage>
        <taxon>Bacteria</taxon>
        <taxon>Bacillati</taxon>
        <taxon>Bacillota</taxon>
        <taxon>Clostridia</taxon>
        <taxon>Christensenellales</taxon>
        <taxon>Christensenellaceae</taxon>
        <taxon>Guopingia</taxon>
    </lineage>
</organism>
<dbReference type="Proteomes" id="UP000617951">
    <property type="component" value="Unassembled WGS sequence"/>
</dbReference>
<feature type="signal peptide" evidence="7">
    <location>
        <begin position="1"/>
        <end position="22"/>
    </location>
</feature>
<dbReference type="Gene3D" id="3.10.50.40">
    <property type="match status" value="1"/>
</dbReference>
<dbReference type="PANTHER" id="PTHR47245:SF1">
    <property type="entry name" value="FOLDASE PROTEIN PRSA"/>
    <property type="match status" value="1"/>
</dbReference>
<dbReference type="InterPro" id="IPR027304">
    <property type="entry name" value="Trigger_fact/SurA_dom_sf"/>
</dbReference>
<dbReference type="EMBL" id="JACRSS010000002">
    <property type="protein sequence ID" value="MBC8538365.1"/>
    <property type="molecule type" value="Genomic_DNA"/>
</dbReference>
<dbReference type="PANTHER" id="PTHR47245">
    <property type="entry name" value="PEPTIDYLPROLYL ISOMERASE"/>
    <property type="match status" value="1"/>
</dbReference>
<dbReference type="Pfam" id="PF13623">
    <property type="entry name" value="SurA_N_2"/>
    <property type="match status" value="1"/>
</dbReference>
<dbReference type="InterPro" id="IPR000297">
    <property type="entry name" value="PPIase_PpiC"/>
</dbReference>
<evidence type="ECO:0000256" key="2">
    <source>
        <dbReference type="ARBA" id="ARBA00013194"/>
    </source>
</evidence>
<dbReference type="InterPro" id="IPR050245">
    <property type="entry name" value="PrsA_foldase"/>
</dbReference>
<comment type="catalytic activity">
    <reaction evidence="1">
        <text>[protein]-peptidylproline (omega=180) = [protein]-peptidylproline (omega=0)</text>
        <dbReference type="Rhea" id="RHEA:16237"/>
        <dbReference type="Rhea" id="RHEA-COMP:10747"/>
        <dbReference type="Rhea" id="RHEA-COMP:10748"/>
        <dbReference type="ChEBI" id="CHEBI:83833"/>
        <dbReference type="ChEBI" id="CHEBI:83834"/>
        <dbReference type="EC" id="5.2.1.8"/>
    </reaction>
</comment>
<dbReference type="RefSeq" id="WP_249280135.1">
    <property type="nucleotide sequence ID" value="NZ_JACRSS010000002.1"/>
</dbReference>
<proteinExistence type="predicted"/>
<accession>A0A926DJR2</accession>
<dbReference type="SUPFAM" id="SSF109998">
    <property type="entry name" value="Triger factor/SurA peptide-binding domain-like"/>
    <property type="match status" value="1"/>
</dbReference>
<comment type="caution">
    <text evidence="9">The sequence shown here is derived from an EMBL/GenBank/DDBJ whole genome shotgun (WGS) entry which is preliminary data.</text>
</comment>
<keyword evidence="10" id="KW-1185">Reference proteome</keyword>
<evidence type="ECO:0000313" key="10">
    <source>
        <dbReference type="Proteomes" id="UP000617951"/>
    </source>
</evidence>
<evidence type="ECO:0000256" key="5">
    <source>
        <dbReference type="ARBA" id="ARBA00023235"/>
    </source>
</evidence>
<name>A0A926DJR2_9FIRM</name>
<dbReference type="SUPFAM" id="SSF54534">
    <property type="entry name" value="FKBP-like"/>
    <property type="match status" value="1"/>
</dbReference>